<dbReference type="SUPFAM" id="SSF50965">
    <property type="entry name" value="Galactose oxidase, central domain"/>
    <property type="match status" value="1"/>
</dbReference>
<name>A0A8S3ZC31_9EUPU</name>
<reference evidence="1" key="1">
    <citation type="submission" date="2021-04" db="EMBL/GenBank/DDBJ databases">
        <authorList>
            <consortium name="Molecular Ecology Group"/>
        </authorList>
    </citation>
    <scope>NUCLEOTIDE SEQUENCE</scope>
</reference>
<proteinExistence type="predicted"/>
<dbReference type="PANTHER" id="PTHR47196">
    <property type="entry name" value="KELCH DOMAIN-CONTAINING PROTEIN 9"/>
    <property type="match status" value="1"/>
</dbReference>
<organism evidence="1 2">
    <name type="scientific">Candidula unifasciata</name>
    <dbReference type="NCBI Taxonomy" id="100452"/>
    <lineage>
        <taxon>Eukaryota</taxon>
        <taxon>Metazoa</taxon>
        <taxon>Spiralia</taxon>
        <taxon>Lophotrochozoa</taxon>
        <taxon>Mollusca</taxon>
        <taxon>Gastropoda</taxon>
        <taxon>Heterobranchia</taxon>
        <taxon>Euthyneura</taxon>
        <taxon>Panpulmonata</taxon>
        <taxon>Eupulmonata</taxon>
        <taxon>Stylommatophora</taxon>
        <taxon>Helicina</taxon>
        <taxon>Helicoidea</taxon>
        <taxon>Geomitridae</taxon>
        <taxon>Candidula</taxon>
    </lineage>
</organism>
<gene>
    <name evidence="1" type="ORF">CUNI_LOCUS12327</name>
</gene>
<evidence type="ECO:0008006" key="3">
    <source>
        <dbReference type="Google" id="ProtNLM"/>
    </source>
</evidence>
<dbReference type="Pfam" id="PF24681">
    <property type="entry name" value="Kelch_KLHDC2_KLHL20_DRC7"/>
    <property type="match status" value="1"/>
</dbReference>
<dbReference type="GO" id="GO:0030332">
    <property type="term" value="F:cyclin binding"/>
    <property type="evidence" value="ECO:0007669"/>
    <property type="project" value="TreeGrafter"/>
</dbReference>
<dbReference type="EMBL" id="CAJHNH020002447">
    <property type="protein sequence ID" value="CAG5126769.1"/>
    <property type="molecule type" value="Genomic_DNA"/>
</dbReference>
<dbReference type="InterPro" id="IPR015915">
    <property type="entry name" value="Kelch-typ_b-propeller"/>
</dbReference>
<keyword evidence="2" id="KW-1185">Reference proteome</keyword>
<dbReference type="OrthoDB" id="10251809at2759"/>
<dbReference type="InterPro" id="IPR042941">
    <property type="entry name" value="KLDC9"/>
</dbReference>
<dbReference type="Proteomes" id="UP000678393">
    <property type="component" value="Unassembled WGS sequence"/>
</dbReference>
<dbReference type="Gene3D" id="2.120.10.80">
    <property type="entry name" value="Kelch-type beta propeller"/>
    <property type="match status" value="2"/>
</dbReference>
<dbReference type="InterPro" id="IPR011043">
    <property type="entry name" value="Gal_Oxase/kelch_b-propeller"/>
</dbReference>
<dbReference type="AlphaFoldDB" id="A0A8S3ZC31"/>
<comment type="caution">
    <text evidence="1">The sequence shown here is derived from an EMBL/GenBank/DDBJ whole genome shotgun (WGS) entry which is preliminary data.</text>
</comment>
<accession>A0A8S3ZC31</accession>
<evidence type="ECO:0000313" key="2">
    <source>
        <dbReference type="Proteomes" id="UP000678393"/>
    </source>
</evidence>
<protein>
    <recommendedName>
        <fullName evidence="3">Kelch domain-containing protein 9</fullName>
    </recommendedName>
</protein>
<dbReference type="PANTHER" id="PTHR47196:SF1">
    <property type="entry name" value="KELCH DOMAIN-CONTAINING PROTEIN 9"/>
    <property type="match status" value="1"/>
</dbReference>
<evidence type="ECO:0000313" key="1">
    <source>
        <dbReference type="EMBL" id="CAG5126769.1"/>
    </source>
</evidence>
<sequence length="343" mass="37592">MSTRINKISTRAASDVSDKKASVNLQWVPVAPLGPKAAFHVGGVVNDVLYIHGGIQEAGSNQPSNQFYKLDLKTTFWEEIHTPGSPFLSHHAAVVLEDRYLLLIGGWDGRKRGSELHVYDSQEDKWSQMKQSGFPLGAGLSNHTANKLSDGKIIIIGRDGSLRTQRRHGSIYILSGSVASGHFTYTEYSNEIISRSGHTTNVIGSNVFILGGRSDSVFEKTCGFQGTKTRECGVLTKLLTSVESRPQTPLQRFPCGRKNHVAIGNEKCIFVHGGETFDGRREPTGEMLLIVIKTPVCFFQLSGEPLRRAGHVCFALSDRIFLHGGLSGKTNVHADLYDLVVKS</sequence>